<dbReference type="Proteomes" id="UP001151088">
    <property type="component" value="Unassembled WGS sequence"/>
</dbReference>
<evidence type="ECO:0000256" key="4">
    <source>
        <dbReference type="PIRSR" id="PIRSR000171-1"/>
    </source>
</evidence>
<dbReference type="InterPro" id="IPR030664">
    <property type="entry name" value="SdhA/FrdA/AprA"/>
</dbReference>
<dbReference type="PIRSF" id="PIRSF000171">
    <property type="entry name" value="SDHA_APRA_LASPO"/>
    <property type="match status" value="1"/>
</dbReference>
<dbReference type="SUPFAM" id="SSF56425">
    <property type="entry name" value="Succinate dehydrogenase/fumarate reductase flavoprotein, catalytic domain"/>
    <property type="match status" value="1"/>
</dbReference>
<dbReference type="EMBL" id="JANTHZ010000011">
    <property type="protein sequence ID" value="MCS0497301.1"/>
    <property type="molecule type" value="Genomic_DNA"/>
</dbReference>
<dbReference type="Pfam" id="PF02910">
    <property type="entry name" value="Succ_DH_flav_C"/>
    <property type="match status" value="1"/>
</dbReference>
<gene>
    <name evidence="7" type="ORF">NVS89_19620</name>
</gene>
<accession>A0A9X2T5H8</accession>
<keyword evidence="3" id="KW-0560">Oxidoreductase</keyword>
<comment type="cofactor">
    <cofactor evidence="1">
        <name>FAD</name>
        <dbReference type="ChEBI" id="CHEBI:57692"/>
    </cofactor>
</comment>
<proteinExistence type="predicted"/>
<evidence type="ECO:0000256" key="2">
    <source>
        <dbReference type="ARBA" id="ARBA00022630"/>
    </source>
</evidence>
<dbReference type="RefSeq" id="WP_258734460.1">
    <property type="nucleotide sequence ID" value="NZ_JANTHZ010000011.1"/>
</dbReference>
<dbReference type="Gene3D" id="1.20.58.100">
    <property type="entry name" value="Fumarate reductase/succinate dehydrogenase flavoprotein-like, C-terminal domain"/>
    <property type="match status" value="1"/>
</dbReference>
<dbReference type="PRINTS" id="PR00411">
    <property type="entry name" value="PNDRDTASEI"/>
</dbReference>
<feature type="domain" description="FAD-dependent oxidoreductase 2 FAD-binding" evidence="5">
    <location>
        <begin position="14"/>
        <end position="397"/>
    </location>
</feature>
<evidence type="ECO:0000313" key="7">
    <source>
        <dbReference type="EMBL" id="MCS0497301.1"/>
    </source>
</evidence>
<evidence type="ECO:0000259" key="6">
    <source>
        <dbReference type="Pfam" id="PF02910"/>
    </source>
</evidence>
<sequence length="565" mass="59664">MSAEAGETLHFDTDVLVVGGGGAGMYAALSAAADGARVILLDKNVVGRGGATIMAQMTCASALGEAEPDGPQAHLADTLEAGRGLCDETLAGIVCEGSPTRIRELGAWRVNWARDEEGRIAQVLAPGHSRRRCVYVDFLSTGTAISAALRRETGRNAAVRRLSNVTVTDLVVSDGEVTGAVGFDIAGGASVTIRAGATVLCLGGMAKLYRRTTAPANSAGEGLGLALRAGARLVDIEFLQFYPNGHLAPRMVGLDPTTWEPTRVKLGGRLLNSEGEEFLARYGEGGEGYNTTRDLLTHAIYREVAEGRGTPNGGVYLSFQHIAPERLKAALGPFIDIFASNNIDISKQPVEIFPIAHYQMGGIVVTPDLATDVPGLYAAGEIVGGANGANRLSGNALPEALVFGERAGRSAAAHARARTGTAWDEKAAAPHLARLRERRAARPGGPPPVALLGELRSLMWEKVGAFRNEADLEAALRRIRQMQADDLPALSVGDHKVHNTDLVEWFELRGGLVAAEALTLAALRRRESRGAHQRDDFPDTDPALTRNQFLRLDGGALVSSFGAAP</sequence>
<comment type="caution">
    <text evidence="7">The sequence shown here is derived from an EMBL/GenBank/DDBJ whole genome shotgun (WGS) entry which is preliminary data.</text>
</comment>
<feature type="domain" description="Fumarate reductase/succinate dehydrogenase flavoprotein-like C-terminal" evidence="6">
    <location>
        <begin position="454"/>
        <end position="541"/>
    </location>
</feature>
<feature type="active site" description="Proton acceptor" evidence="4">
    <location>
        <position position="293"/>
    </location>
</feature>
<evidence type="ECO:0000259" key="5">
    <source>
        <dbReference type="Pfam" id="PF00890"/>
    </source>
</evidence>
<dbReference type="AlphaFoldDB" id="A0A9X2T5H8"/>
<dbReference type="GO" id="GO:0016491">
    <property type="term" value="F:oxidoreductase activity"/>
    <property type="evidence" value="ECO:0007669"/>
    <property type="project" value="UniProtKB-KW"/>
</dbReference>
<evidence type="ECO:0000313" key="8">
    <source>
        <dbReference type="Proteomes" id="UP001151088"/>
    </source>
</evidence>
<dbReference type="SUPFAM" id="SSF46977">
    <property type="entry name" value="Succinate dehydrogenase/fumarate reductase flavoprotein C-terminal domain"/>
    <property type="match status" value="1"/>
</dbReference>
<dbReference type="PRINTS" id="PR00368">
    <property type="entry name" value="FADPNR"/>
</dbReference>
<dbReference type="InterPro" id="IPR015939">
    <property type="entry name" value="Fum_Rdtase/Succ_DH_flav-like_C"/>
</dbReference>
<dbReference type="PANTHER" id="PTHR11632">
    <property type="entry name" value="SUCCINATE DEHYDROGENASE 2 FLAVOPROTEIN SUBUNIT"/>
    <property type="match status" value="1"/>
</dbReference>
<dbReference type="Gene3D" id="3.90.700.10">
    <property type="entry name" value="Succinate dehydrogenase/fumarate reductase flavoprotein, catalytic domain"/>
    <property type="match status" value="1"/>
</dbReference>
<dbReference type="InterPro" id="IPR003953">
    <property type="entry name" value="FAD-dep_OxRdtase_2_FAD-bd"/>
</dbReference>
<evidence type="ECO:0000256" key="3">
    <source>
        <dbReference type="ARBA" id="ARBA00023002"/>
    </source>
</evidence>
<dbReference type="InterPro" id="IPR027477">
    <property type="entry name" value="Succ_DH/fumarate_Rdtase_cat_sf"/>
</dbReference>
<dbReference type="SUPFAM" id="SSF51905">
    <property type="entry name" value="FAD/NAD(P)-binding domain"/>
    <property type="match status" value="1"/>
</dbReference>
<dbReference type="Pfam" id="PF00890">
    <property type="entry name" value="FAD_binding_2"/>
    <property type="match status" value="1"/>
</dbReference>
<evidence type="ECO:0000256" key="1">
    <source>
        <dbReference type="ARBA" id="ARBA00001974"/>
    </source>
</evidence>
<keyword evidence="8" id="KW-1185">Reference proteome</keyword>
<name>A0A9X2T5H8_9HYPH</name>
<dbReference type="InterPro" id="IPR036188">
    <property type="entry name" value="FAD/NAD-bd_sf"/>
</dbReference>
<dbReference type="Gene3D" id="3.50.50.60">
    <property type="entry name" value="FAD/NAD(P)-binding domain"/>
    <property type="match status" value="1"/>
</dbReference>
<keyword evidence="2" id="KW-0285">Flavoprotein</keyword>
<dbReference type="PANTHER" id="PTHR11632:SF51">
    <property type="entry name" value="SUCCINATE DEHYDROGENASE [UBIQUINONE] FLAVOPROTEIN SUBUNIT, MITOCHONDRIAL"/>
    <property type="match status" value="1"/>
</dbReference>
<organism evidence="7 8">
    <name type="scientific">Ancylobacter mangrovi</name>
    <dbReference type="NCBI Taxonomy" id="2972472"/>
    <lineage>
        <taxon>Bacteria</taxon>
        <taxon>Pseudomonadati</taxon>
        <taxon>Pseudomonadota</taxon>
        <taxon>Alphaproteobacteria</taxon>
        <taxon>Hyphomicrobiales</taxon>
        <taxon>Xanthobacteraceae</taxon>
        <taxon>Ancylobacter</taxon>
    </lineage>
</organism>
<protein>
    <submittedName>
        <fullName evidence="7">FAD-binding protein</fullName>
    </submittedName>
</protein>
<reference evidence="7" key="1">
    <citation type="submission" date="2022-08" db="EMBL/GenBank/DDBJ databases">
        <authorList>
            <person name="Li F."/>
        </authorList>
    </citation>
    <scope>NUCLEOTIDE SEQUENCE</scope>
    <source>
        <strain evidence="7">MQZ15Z-1</strain>
    </source>
</reference>
<dbReference type="InterPro" id="IPR037099">
    <property type="entry name" value="Fum_R/Succ_DH_flav-like_C_sf"/>
</dbReference>